<dbReference type="PATRIC" id="fig|1348662.3.peg.1000"/>
<evidence type="ECO:0000313" key="3">
    <source>
        <dbReference type="EMBL" id="AGU15156.1"/>
    </source>
</evidence>
<reference evidence="3 4" key="1">
    <citation type="journal article" date="2013" name="Genome Announc.">
        <title>Whole-Genome Sequence of the Clinical Strain Corynebacterium argentoratense DSM 44202, Isolated from a Human Throat Specimen.</title>
        <authorList>
            <person name="Bomholt C."/>
            <person name="Glaub A."/>
            <person name="Gravermann K."/>
            <person name="Albersmeier A."/>
            <person name="Brinkrolf K."/>
            <person name="Ruckert C."/>
            <person name="Tauch A."/>
        </authorList>
    </citation>
    <scope>NUCLEOTIDE SEQUENCE [LARGE SCALE GENOMIC DNA]</scope>
    <source>
        <strain evidence="3">DSM 44202</strain>
    </source>
</reference>
<dbReference type="EMBL" id="CP006365">
    <property type="protein sequence ID" value="AGU15156.1"/>
    <property type="molecule type" value="Genomic_DNA"/>
</dbReference>
<dbReference type="InterPro" id="IPR046802">
    <property type="entry name" value="OpcA_G6PD_C"/>
</dbReference>
<evidence type="ECO:0008006" key="5">
    <source>
        <dbReference type="Google" id="ProtNLM"/>
    </source>
</evidence>
<dbReference type="PANTHER" id="PTHR38658:SF1">
    <property type="entry name" value="OXPP CYCLE PROTEIN OPCA-RELATED"/>
    <property type="match status" value="1"/>
</dbReference>
<evidence type="ECO:0000259" key="1">
    <source>
        <dbReference type="Pfam" id="PF10128"/>
    </source>
</evidence>
<name>U3GY91_9CORY</name>
<organism evidence="3 4">
    <name type="scientific">Corynebacterium argentoratense DSM 44202</name>
    <dbReference type="NCBI Taxonomy" id="1348662"/>
    <lineage>
        <taxon>Bacteria</taxon>
        <taxon>Bacillati</taxon>
        <taxon>Actinomycetota</taxon>
        <taxon>Actinomycetes</taxon>
        <taxon>Mycobacteriales</taxon>
        <taxon>Corynebacteriaceae</taxon>
        <taxon>Corynebacterium</taxon>
    </lineage>
</organism>
<proteinExistence type="predicted"/>
<dbReference type="eggNOG" id="COG3429">
    <property type="taxonomic scope" value="Bacteria"/>
</dbReference>
<dbReference type="RefSeq" id="WP_020976309.1">
    <property type="nucleotide sequence ID" value="NC_022198.1"/>
</dbReference>
<dbReference type="Pfam" id="PF10128">
    <property type="entry name" value="OpcA_G6PD_assem"/>
    <property type="match status" value="1"/>
</dbReference>
<dbReference type="PANTHER" id="PTHR38658">
    <property type="entry name" value="OXPP CYCLE PROTEIN OPCA-RELATED"/>
    <property type="match status" value="1"/>
</dbReference>
<dbReference type="Proteomes" id="UP000016943">
    <property type="component" value="Chromosome"/>
</dbReference>
<feature type="domain" description="Glucose-6-phosphate dehydrogenase assembly protein OpcA N-terminal" evidence="1">
    <location>
        <begin position="47"/>
        <end position="154"/>
    </location>
</feature>
<evidence type="ECO:0000259" key="2">
    <source>
        <dbReference type="Pfam" id="PF20171"/>
    </source>
</evidence>
<sequence>MLIHLEDTDSSAIAKQLGTQVTTGRVLTLIVVCSPDDDIDCLITATNDASREHPSRVLMLVADPEAETAGVDADIHLGGDSGASELVVMHLRGDVARHLDAVVRPLLLPDTPVVAWWPAAAPIDPAVDPIGALAQRRITDALFDPPVDSIYRRRNNYTPGDSDMSWSRITPWRGVVAATMDQPPHEEIIDGRVFGPADSPSVDLAAGWLADRLGVNIVRESTGQPAIPVDDEGNPCIAITKVEIMRTSSTITIEVADATTLSVQMPGRPPALVALSRRSQSDCLAEELRHLDPDRAYGRALRGLSRVRYVDTFSAQ</sequence>
<protein>
    <recommendedName>
        <fullName evidence="5">Oxppcycle protein OpcA</fullName>
    </recommendedName>
</protein>
<dbReference type="InterPro" id="IPR046801">
    <property type="entry name" value="OpcA_G6PD_N"/>
</dbReference>
<feature type="domain" description="Glucose-6-phosphate dehydrogenase assembly protein OpcA C-terminal" evidence="2">
    <location>
        <begin position="159"/>
        <end position="301"/>
    </location>
</feature>
<dbReference type="GeneID" id="78249801"/>
<dbReference type="OrthoDB" id="128564at2"/>
<evidence type="ECO:0000313" key="4">
    <source>
        <dbReference type="Proteomes" id="UP000016943"/>
    </source>
</evidence>
<accession>U3GY91</accession>
<dbReference type="Pfam" id="PF20171">
    <property type="entry name" value="OpcA_G6PD_C"/>
    <property type="match status" value="1"/>
</dbReference>
<keyword evidence="4" id="KW-1185">Reference proteome</keyword>
<dbReference type="STRING" id="1348662.CARG_05095"/>
<dbReference type="HOGENOM" id="CLU_046988_1_0_11"/>
<dbReference type="KEGG" id="caz:CARG_05095"/>
<dbReference type="InterPro" id="IPR004555">
    <property type="entry name" value="G6PDH_assembly_OpcA"/>
</dbReference>
<dbReference type="AlphaFoldDB" id="U3GY91"/>
<gene>
    <name evidence="3" type="ORF">CARG_05095</name>
</gene>